<gene>
    <name evidence="2" type="ORF">JCM17845_28840</name>
</gene>
<organism evidence="2 3">
    <name type="scientific">Iodidimonas gelatinilytica</name>
    <dbReference type="NCBI Taxonomy" id="1236966"/>
    <lineage>
        <taxon>Bacteria</taxon>
        <taxon>Pseudomonadati</taxon>
        <taxon>Pseudomonadota</taxon>
        <taxon>Alphaproteobacteria</taxon>
        <taxon>Iodidimonadales</taxon>
        <taxon>Iodidimonadaceae</taxon>
        <taxon>Iodidimonas</taxon>
    </lineage>
</organism>
<evidence type="ECO:0000313" key="3">
    <source>
        <dbReference type="Proteomes" id="UP000325187"/>
    </source>
</evidence>
<sequence>MGPIIMFNHRETLDGNIEDKKIMLIGMARNAATASSFKSVTSPNGPNDPAFIPSIWPGIKKRR</sequence>
<evidence type="ECO:0000313" key="2">
    <source>
        <dbReference type="EMBL" id="GER02261.1"/>
    </source>
</evidence>
<feature type="region of interest" description="Disordered" evidence="1">
    <location>
        <begin position="37"/>
        <end position="63"/>
    </location>
</feature>
<comment type="caution">
    <text evidence="2">The sequence shown here is derived from an EMBL/GenBank/DDBJ whole genome shotgun (WGS) entry which is preliminary data.</text>
</comment>
<dbReference type="AlphaFoldDB" id="A0A5A7N1V4"/>
<protein>
    <submittedName>
        <fullName evidence="2">Uncharacterized protein</fullName>
    </submittedName>
</protein>
<proteinExistence type="predicted"/>
<dbReference type="EMBL" id="BKCM01000023">
    <property type="protein sequence ID" value="GER02261.1"/>
    <property type="molecule type" value="Genomic_DNA"/>
</dbReference>
<evidence type="ECO:0000256" key="1">
    <source>
        <dbReference type="SAM" id="MobiDB-lite"/>
    </source>
</evidence>
<dbReference type="Proteomes" id="UP000325187">
    <property type="component" value="Unassembled WGS sequence"/>
</dbReference>
<keyword evidence="3" id="KW-1185">Reference proteome</keyword>
<reference evidence="2 3" key="1">
    <citation type="submission" date="2019-09" db="EMBL/GenBank/DDBJ databases">
        <title>NBRP : Genome information of microbial organism related human and environment.</title>
        <authorList>
            <person name="Hattori M."/>
            <person name="Oshima K."/>
            <person name="Inaba H."/>
            <person name="Suda W."/>
            <person name="Sakamoto M."/>
            <person name="Iino T."/>
            <person name="Kitahara M."/>
            <person name="Oshida Y."/>
            <person name="Iida T."/>
            <person name="Kudo T."/>
            <person name="Itoh T."/>
            <person name="Ohkuma M."/>
        </authorList>
    </citation>
    <scope>NUCLEOTIDE SEQUENCE [LARGE SCALE GENOMIC DNA]</scope>
    <source>
        <strain evidence="2 3">Mie-1</strain>
    </source>
</reference>
<accession>A0A5A7N1V4</accession>
<name>A0A5A7N1V4_9PROT</name>